<keyword evidence="3" id="KW-0862">Zinc</keyword>
<keyword evidence="7" id="KW-1185">Reference proteome</keyword>
<feature type="compositionally biased region" description="Low complexity" evidence="4">
    <location>
        <begin position="60"/>
        <end position="76"/>
    </location>
</feature>
<reference evidence="6 7" key="1">
    <citation type="submission" date="2024-10" db="EMBL/GenBank/DDBJ databases">
        <title>Updated reference genomes for cyclostephanoid diatoms.</title>
        <authorList>
            <person name="Roberts W.R."/>
            <person name="Alverson A.J."/>
        </authorList>
    </citation>
    <scope>NUCLEOTIDE SEQUENCE [LARGE SCALE GENOMIC DNA]</scope>
    <source>
        <strain evidence="6 7">AJA232-27</strain>
    </source>
</reference>
<gene>
    <name evidence="6" type="ORF">ACHAWU_001039</name>
</gene>
<dbReference type="GO" id="GO:0008270">
    <property type="term" value="F:zinc ion binding"/>
    <property type="evidence" value="ECO:0007669"/>
    <property type="project" value="UniProtKB-KW"/>
</dbReference>
<dbReference type="PROSITE" id="PS51050">
    <property type="entry name" value="ZF_CW"/>
    <property type="match status" value="1"/>
</dbReference>
<dbReference type="Gene3D" id="3.30.40.100">
    <property type="match status" value="1"/>
</dbReference>
<accession>A0ABD3ML29</accession>
<keyword evidence="2" id="KW-0863">Zinc-finger</keyword>
<evidence type="ECO:0000313" key="6">
    <source>
        <dbReference type="EMBL" id="KAL3762892.1"/>
    </source>
</evidence>
<feature type="region of interest" description="Disordered" evidence="4">
    <location>
        <begin position="1"/>
        <end position="138"/>
    </location>
</feature>
<evidence type="ECO:0000259" key="5">
    <source>
        <dbReference type="PROSITE" id="PS51050"/>
    </source>
</evidence>
<feature type="domain" description="CW-type" evidence="5">
    <location>
        <begin position="267"/>
        <end position="326"/>
    </location>
</feature>
<evidence type="ECO:0000256" key="3">
    <source>
        <dbReference type="ARBA" id="ARBA00022833"/>
    </source>
</evidence>
<evidence type="ECO:0000313" key="7">
    <source>
        <dbReference type="Proteomes" id="UP001530293"/>
    </source>
</evidence>
<dbReference type="AlphaFoldDB" id="A0ABD3ML29"/>
<name>A0ABD3ML29_9STRA</name>
<dbReference type="Pfam" id="PF07496">
    <property type="entry name" value="zf-CW"/>
    <property type="match status" value="1"/>
</dbReference>
<organism evidence="6 7">
    <name type="scientific">Discostella pseudostelligera</name>
    <dbReference type="NCBI Taxonomy" id="259834"/>
    <lineage>
        <taxon>Eukaryota</taxon>
        <taxon>Sar</taxon>
        <taxon>Stramenopiles</taxon>
        <taxon>Ochrophyta</taxon>
        <taxon>Bacillariophyta</taxon>
        <taxon>Coscinodiscophyceae</taxon>
        <taxon>Thalassiosirophycidae</taxon>
        <taxon>Stephanodiscales</taxon>
        <taxon>Stephanodiscaceae</taxon>
        <taxon>Discostella</taxon>
    </lineage>
</organism>
<dbReference type="Proteomes" id="UP001530293">
    <property type="component" value="Unassembled WGS sequence"/>
</dbReference>
<proteinExistence type="predicted"/>
<sequence length="330" mass="35722">MAPTRKKKGDPSTQSVSEMSDAPKPRANGAKSSSTTSSSANKLASAKIPSTSGKDKIVAKKTSSSSSSKKQPPSTKNNDASSKKKVKRKNDGTSSSSPPAVKKRKAGKSESGAAPSSNSGMDGDSSDEEDGDSPRYYSQLPAIGDEIAIKCPPDPPYPEGWYTCVVIDIVVHEENELESAATNSNNDNSMVKNFTLYVEWDGGGEETLLNPEWRLKGDAPDKQGRVSHRDAKLRPYFKYWVNRLNSMGESEKKLSRTRAGKSTRVDPGQAVEWMQCSNPCCGKWRPLPTYMKSSAVLESCNSKWFCVLNSWDEAVASCGAPQETGCMQAK</sequence>
<evidence type="ECO:0000256" key="4">
    <source>
        <dbReference type="SAM" id="MobiDB-lite"/>
    </source>
</evidence>
<dbReference type="InterPro" id="IPR011124">
    <property type="entry name" value="Znf_CW"/>
</dbReference>
<keyword evidence="1" id="KW-0479">Metal-binding</keyword>
<comment type="caution">
    <text evidence="6">The sequence shown here is derived from an EMBL/GenBank/DDBJ whole genome shotgun (WGS) entry which is preliminary data.</text>
</comment>
<dbReference type="EMBL" id="JALLBG020000130">
    <property type="protein sequence ID" value="KAL3762892.1"/>
    <property type="molecule type" value="Genomic_DNA"/>
</dbReference>
<evidence type="ECO:0000256" key="2">
    <source>
        <dbReference type="ARBA" id="ARBA00022771"/>
    </source>
</evidence>
<evidence type="ECO:0000256" key="1">
    <source>
        <dbReference type="ARBA" id="ARBA00022723"/>
    </source>
</evidence>
<protein>
    <recommendedName>
        <fullName evidence="5">CW-type domain-containing protein</fullName>
    </recommendedName>
</protein>
<feature type="compositionally biased region" description="Low complexity" evidence="4">
    <location>
        <begin position="27"/>
        <end position="46"/>
    </location>
</feature>